<dbReference type="PANTHER" id="PTHR10534:SF2">
    <property type="entry name" value="PYRIDOXAL KINASE"/>
    <property type="match status" value="1"/>
</dbReference>
<dbReference type="GO" id="GO:0005524">
    <property type="term" value="F:ATP binding"/>
    <property type="evidence" value="ECO:0007669"/>
    <property type="project" value="UniProtKB-KW"/>
</dbReference>
<dbReference type="OrthoDB" id="2104723at2759"/>
<dbReference type="NCBIfam" id="TIGR00687">
    <property type="entry name" value="pyridox_kin"/>
    <property type="match status" value="1"/>
</dbReference>
<dbReference type="SUPFAM" id="SSF53613">
    <property type="entry name" value="Ribokinase-like"/>
    <property type="match status" value="1"/>
</dbReference>
<dbReference type="InParanoid" id="A0A165PFY1"/>
<evidence type="ECO:0000259" key="7">
    <source>
        <dbReference type="Pfam" id="PF08543"/>
    </source>
</evidence>
<keyword evidence="5 8" id="KW-0418">Kinase</keyword>
<dbReference type="InterPro" id="IPR004625">
    <property type="entry name" value="PyrdxlKinase"/>
</dbReference>
<dbReference type="Gene3D" id="3.40.1190.20">
    <property type="match status" value="1"/>
</dbReference>
<evidence type="ECO:0000256" key="5">
    <source>
        <dbReference type="ARBA" id="ARBA00022777"/>
    </source>
</evidence>
<dbReference type="Proteomes" id="UP000076761">
    <property type="component" value="Unassembled WGS sequence"/>
</dbReference>
<dbReference type="AlphaFoldDB" id="A0A165PFY1"/>
<dbReference type="InterPro" id="IPR013749">
    <property type="entry name" value="PM/HMP-P_kinase-1"/>
</dbReference>
<dbReference type="EMBL" id="KV425612">
    <property type="protein sequence ID" value="KZT20985.1"/>
    <property type="molecule type" value="Genomic_DNA"/>
</dbReference>
<sequence>MSKTPCRVLSIQSHVAFGYVGGKAAVFPLQCLGFDVDVVNTVNFSNHTGYGRFGGSRTTAEELSEIFCALEENGLLRPSRLLTGYIAGALALSTVASLASRLRQRDLTLIYVLDPVLGDAGKLYVSPECIPIYQSMLPLATVITPNWFEVETLTKIEMTDLASLKRALRVLHEEYRVPNVIISSMILKPWLKEILPENIRPVQSLDDQSDHLLCLCSASHNIDNTSDLSVIHAHAVSCLPGYFSGVGDLFSAMVLAHLQPTVHPSVLQQLGADQTPLSYAASMAVTKTHAVLSLTHEYAQNLSEDERLPTDDEKDKLDPERKIRRMRGRELRLVQGQDIIRSVDLTNCRRMEKWSNFWSS</sequence>
<evidence type="ECO:0000256" key="2">
    <source>
        <dbReference type="ARBA" id="ARBA00012104"/>
    </source>
</evidence>
<feature type="domain" description="Pyridoxamine kinase/Phosphomethylpyrimidine kinase" evidence="7">
    <location>
        <begin position="88"/>
        <end position="184"/>
    </location>
</feature>
<evidence type="ECO:0000313" key="8">
    <source>
        <dbReference type="EMBL" id="KZT20985.1"/>
    </source>
</evidence>
<keyword evidence="6" id="KW-0067">ATP-binding</keyword>
<dbReference type="Pfam" id="PF08543">
    <property type="entry name" value="Phos_pyr_kin"/>
    <property type="match status" value="1"/>
</dbReference>
<evidence type="ECO:0000313" key="9">
    <source>
        <dbReference type="Proteomes" id="UP000076761"/>
    </source>
</evidence>
<dbReference type="GO" id="GO:0008478">
    <property type="term" value="F:pyridoxal kinase activity"/>
    <property type="evidence" value="ECO:0007669"/>
    <property type="project" value="UniProtKB-EC"/>
</dbReference>
<gene>
    <name evidence="8" type="ORF">NEOLEDRAFT_1140015</name>
</gene>
<dbReference type="GO" id="GO:0005829">
    <property type="term" value="C:cytosol"/>
    <property type="evidence" value="ECO:0007669"/>
    <property type="project" value="TreeGrafter"/>
</dbReference>
<name>A0A165PFY1_9AGAM</name>
<evidence type="ECO:0000256" key="6">
    <source>
        <dbReference type="ARBA" id="ARBA00022840"/>
    </source>
</evidence>
<reference evidence="8 9" key="1">
    <citation type="journal article" date="2016" name="Mol. Biol. Evol.">
        <title>Comparative Genomics of Early-Diverging Mushroom-Forming Fungi Provides Insights into the Origins of Lignocellulose Decay Capabilities.</title>
        <authorList>
            <person name="Nagy L.G."/>
            <person name="Riley R."/>
            <person name="Tritt A."/>
            <person name="Adam C."/>
            <person name="Daum C."/>
            <person name="Floudas D."/>
            <person name="Sun H."/>
            <person name="Yadav J.S."/>
            <person name="Pangilinan J."/>
            <person name="Larsson K.H."/>
            <person name="Matsuura K."/>
            <person name="Barry K."/>
            <person name="Labutti K."/>
            <person name="Kuo R."/>
            <person name="Ohm R.A."/>
            <person name="Bhattacharya S.S."/>
            <person name="Shirouzu T."/>
            <person name="Yoshinaga Y."/>
            <person name="Martin F.M."/>
            <person name="Grigoriev I.V."/>
            <person name="Hibbett D.S."/>
        </authorList>
    </citation>
    <scope>NUCLEOTIDE SEQUENCE [LARGE SCALE GENOMIC DNA]</scope>
    <source>
        <strain evidence="8 9">HHB14362 ss-1</strain>
    </source>
</reference>
<evidence type="ECO:0000256" key="4">
    <source>
        <dbReference type="ARBA" id="ARBA00022741"/>
    </source>
</evidence>
<keyword evidence="3" id="KW-0808">Transferase</keyword>
<accession>A0A165PFY1</accession>
<protein>
    <recommendedName>
        <fullName evidence="2">pyridoxal kinase</fullName>
        <ecNumber evidence="2">2.7.1.35</ecNumber>
    </recommendedName>
</protein>
<evidence type="ECO:0000256" key="1">
    <source>
        <dbReference type="ARBA" id="ARBA00008805"/>
    </source>
</evidence>
<dbReference type="FunCoup" id="A0A165PFY1">
    <property type="interactions" value="421"/>
</dbReference>
<proteinExistence type="inferred from homology"/>
<keyword evidence="4" id="KW-0547">Nucleotide-binding</keyword>
<evidence type="ECO:0000256" key="3">
    <source>
        <dbReference type="ARBA" id="ARBA00022679"/>
    </source>
</evidence>
<dbReference type="STRING" id="1314782.A0A165PFY1"/>
<dbReference type="EC" id="2.7.1.35" evidence="2"/>
<dbReference type="InterPro" id="IPR029056">
    <property type="entry name" value="Ribokinase-like"/>
</dbReference>
<dbReference type="CDD" id="cd01173">
    <property type="entry name" value="pyridoxal_pyridoxamine_kinase"/>
    <property type="match status" value="1"/>
</dbReference>
<dbReference type="PANTHER" id="PTHR10534">
    <property type="entry name" value="PYRIDOXAL KINASE"/>
    <property type="match status" value="1"/>
</dbReference>
<keyword evidence="9" id="KW-1185">Reference proteome</keyword>
<dbReference type="GO" id="GO:0009443">
    <property type="term" value="P:pyridoxal 5'-phosphate salvage"/>
    <property type="evidence" value="ECO:0007669"/>
    <property type="project" value="InterPro"/>
</dbReference>
<comment type="similarity">
    <text evidence="1">Belongs to the pyridoxine kinase family.</text>
</comment>
<organism evidence="8 9">
    <name type="scientific">Neolentinus lepideus HHB14362 ss-1</name>
    <dbReference type="NCBI Taxonomy" id="1314782"/>
    <lineage>
        <taxon>Eukaryota</taxon>
        <taxon>Fungi</taxon>
        <taxon>Dikarya</taxon>
        <taxon>Basidiomycota</taxon>
        <taxon>Agaricomycotina</taxon>
        <taxon>Agaricomycetes</taxon>
        <taxon>Gloeophyllales</taxon>
        <taxon>Gloeophyllaceae</taxon>
        <taxon>Neolentinus</taxon>
    </lineage>
</organism>